<sequence length="229" mass="25176">MSFSVDKLQRPKSFDSDVPLIQVVFKVSSDAKYQKIRILQIGFVRRLQIGLLLADCSSIVTQGENNQKQRFAGVRLLLQDLNGQVCWDASILYREPTPVAKDTNLFAKPSSPSVDDHKSTFPFRTRSGSNWIFAGDVASFDPSMFTAGSSAAGGEISRPRFGPAGRPAAAHRVISLECLEINTCLMNTARQLRLEAQTISLIVNQRALETEYVAQQNAGIEGLLKESLA</sequence>
<accession>B0XGT2</accession>
<reference evidence="1" key="1">
    <citation type="submission" date="2007-03" db="EMBL/GenBank/DDBJ databases">
        <title>Annotation of Culex pipiens quinquefasciatus.</title>
        <authorList>
            <consortium name="The Broad Institute Genome Sequencing Platform"/>
            <person name="Atkinson P.W."/>
            <person name="Hemingway J."/>
            <person name="Christensen B.M."/>
            <person name="Higgs S."/>
            <person name="Kodira C."/>
            <person name="Hannick L."/>
            <person name="Megy K."/>
            <person name="O'Leary S."/>
            <person name="Pearson M."/>
            <person name="Haas B.J."/>
            <person name="Mauceli E."/>
            <person name="Wortman J.R."/>
            <person name="Lee N.H."/>
            <person name="Guigo R."/>
            <person name="Stanke M."/>
            <person name="Alvarado L."/>
            <person name="Amedeo P."/>
            <person name="Antoine C.H."/>
            <person name="Arensburger P."/>
            <person name="Bidwell S.L."/>
            <person name="Crawford M."/>
            <person name="Camaro F."/>
            <person name="Devon K."/>
            <person name="Engels R."/>
            <person name="Hammond M."/>
            <person name="Howarth C."/>
            <person name="Koehrsen M."/>
            <person name="Lawson D."/>
            <person name="Montgomery P."/>
            <person name="Nene V."/>
            <person name="Nusbaum C."/>
            <person name="Puiu D."/>
            <person name="Romero-Severson J."/>
            <person name="Severson D.W."/>
            <person name="Shumway M."/>
            <person name="Sisk P."/>
            <person name="Stolte C."/>
            <person name="Zeng Q."/>
            <person name="Eisenstadt E."/>
            <person name="Fraser-Liggett C."/>
            <person name="Strausberg R."/>
            <person name="Galagan J."/>
            <person name="Birren B."/>
            <person name="Collins F.H."/>
        </authorList>
    </citation>
    <scope>NUCLEOTIDE SEQUENCE [LARGE SCALE GENOMIC DNA]</scope>
    <source>
        <strain evidence="1">JHB</strain>
    </source>
</reference>
<protein>
    <submittedName>
        <fullName evidence="1 2">Tuberin</fullName>
    </submittedName>
</protein>
<dbReference type="HOGENOM" id="CLU_1210827_0_0_1"/>
<organism>
    <name type="scientific">Culex quinquefasciatus</name>
    <name type="common">Southern house mosquito</name>
    <name type="synonym">Culex pungens</name>
    <dbReference type="NCBI Taxonomy" id="7176"/>
    <lineage>
        <taxon>Eukaryota</taxon>
        <taxon>Metazoa</taxon>
        <taxon>Ecdysozoa</taxon>
        <taxon>Arthropoda</taxon>
        <taxon>Hexapoda</taxon>
        <taxon>Insecta</taxon>
        <taxon>Pterygota</taxon>
        <taxon>Neoptera</taxon>
        <taxon>Endopterygota</taxon>
        <taxon>Diptera</taxon>
        <taxon>Nematocera</taxon>
        <taxon>Culicoidea</taxon>
        <taxon>Culicidae</taxon>
        <taxon>Culicinae</taxon>
        <taxon>Culicini</taxon>
        <taxon>Culex</taxon>
        <taxon>Culex</taxon>
    </lineage>
</organism>
<dbReference type="OrthoDB" id="19311at2759"/>
<dbReference type="InParanoid" id="B0XGT2"/>
<dbReference type="VEuPathDB" id="VectorBase:CPIJ018649"/>
<evidence type="ECO:0000313" key="3">
    <source>
        <dbReference type="Proteomes" id="UP000002320"/>
    </source>
</evidence>
<dbReference type="Proteomes" id="UP000002320">
    <property type="component" value="Unassembled WGS sequence"/>
</dbReference>
<dbReference type="KEGG" id="cqu:CpipJ_CPIJ018649"/>
<name>B0XGT2_CULQU</name>
<proteinExistence type="predicted"/>
<dbReference type="VEuPathDB" id="VectorBase:CQUJHB000601"/>
<evidence type="ECO:0000313" key="1">
    <source>
        <dbReference type="EMBL" id="EDS27805.1"/>
    </source>
</evidence>
<keyword evidence="3" id="KW-1185">Reference proteome</keyword>
<evidence type="ECO:0000313" key="2">
    <source>
        <dbReference type="EnsemblMetazoa" id="CPIJ018649-PA"/>
    </source>
</evidence>
<gene>
    <name evidence="2" type="primary">6052615</name>
    <name evidence="1" type="ORF">CpipJ_CPIJ018649</name>
</gene>
<dbReference type="AlphaFoldDB" id="B0XGT2"/>
<dbReference type="EMBL" id="DS233061">
    <property type="protein sequence ID" value="EDS27805.1"/>
    <property type="molecule type" value="Genomic_DNA"/>
</dbReference>
<reference evidence="2" key="2">
    <citation type="submission" date="2021-02" db="UniProtKB">
        <authorList>
            <consortium name="EnsemblMetazoa"/>
        </authorList>
    </citation>
    <scope>IDENTIFICATION</scope>
    <source>
        <strain evidence="2">JHB</strain>
    </source>
</reference>
<dbReference type="EnsemblMetazoa" id="CPIJ018649-RA">
    <property type="protein sequence ID" value="CPIJ018649-PA"/>
    <property type="gene ID" value="CPIJ018649"/>
</dbReference>